<protein>
    <submittedName>
        <fullName evidence="1">Uncharacterized protein</fullName>
    </submittedName>
</protein>
<reference evidence="1 2" key="1">
    <citation type="submission" date="2016-04" db="EMBL/GenBank/DDBJ databases">
        <title>Complete genome sequence of Dietzia lutea YIM 80766T, a strain isolated from desert soil in Egypt.</title>
        <authorList>
            <person name="Zhao J."/>
            <person name="Hu B."/>
            <person name="Geng S."/>
            <person name="Nie Y."/>
            <person name="Tang Y."/>
        </authorList>
    </citation>
    <scope>NUCLEOTIDE SEQUENCE [LARGE SCALE GENOMIC DNA]</scope>
    <source>
        <strain evidence="1 2">YIM 80766</strain>
    </source>
</reference>
<accession>A0A2S1R425</accession>
<dbReference type="KEGG" id="dlu:A6035_01075"/>
<evidence type="ECO:0000313" key="2">
    <source>
        <dbReference type="Proteomes" id="UP000244928"/>
    </source>
</evidence>
<dbReference type="Proteomes" id="UP000244928">
    <property type="component" value="Chromosome"/>
</dbReference>
<organism evidence="1 2">
    <name type="scientific">Dietzia lutea</name>
    <dbReference type="NCBI Taxonomy" id="546160"/>
    <lineage>
        <taxon>Bacteria</taxon>
        <taxon>Bacillati</taxon>
        <taxon>Actinomycetota</taxon>
        <taxon>Actinomycetes</taxon>
        <taxon>Mycobacteriales</taxon>
        <taxon>Dietziaceae</taxon>
        <taxon>Dietzia</taxon>
    </lineage>
</organism>
<gene>
    <name evidence="1" type="ORF">A6035_01075</name>
</gene>
<evidence type="ECO:0000313" key="1">
    <source>
        <dbReference type="EMBL" id="AWH91004.1"/>
    </source>
</evidence>
<keyword evidence="2" id="KW-1185">Reference proteome</keyword>
<dbReference type="EMBL" id="CP015449">
    <property type="protein sequence ID" value="AWH91004.1"/>
    <property type="molecule type" value="Genomic_DNA"/>
</dbReference>
<proteinExistence type="predicted"/>
<name>A0A2S1R425_9ACTN</name>
<sequence length="74" mass="8242">MLCFVFGGWDVADLAVDAEVDEPVDVLGDGDLEIVDVPPWPPAWERCQIAMFNASSARSVYRFLDSCHPTTIRE</sequence>
<dbReference type="AlphaFoldDB" id="A0A2S1R425"/>